<dbReference type="EMBL" id="CP115300">
    <property type="protein sequence ID" value="WBO67816.1"/>
    <property type="molecule type" value="Genomic_DNA"/>
</dbReference>
<gene>
    <name evidence="2" type="ORF">O1G22_35840</name>
</gene>
<protein>
    <submittedName>
        <fullName evidence="2">Uncharacterized protein</fullName>
    </submittedName>
</protein>
<evidence type="ECO:0000313" key="2">
    <source>
        <dbReference type="EMBL" id="WBO67816.1"/>
    </source>
</evidence>
<dbReference type="Proteomes" id="UP001212326">
    <property type="component" value="Chromosome"/>
</dbReference>
<keyword evidence="3" id="KW-1185">Reference proteome</keyword>
<feature type="region of interest" description="Disordered" evidence="1">
    <location>
        <begin position="143"/>
        <end position="162"/>
    </location>
</feature>
<feature type="compositionally biased region" description="Basic residues" evidence="1">
    <location>
        <begin position="147"/>
        <end position="162"/>
    </location>
</feature>
<name>A0ABY7PB52_9ACTN</name>
<dbReference type="RefSeq" id="WP_270085093.1">
    <property type="nucleotide sequence ID" value="NZ_CP115300.1"/>
</dbReference>
<accession>A0ABY7PB52</accession>
<proteinExistence type="predicted"/>
<organism evidence="2 3">
    <name type="scientific">Streptomyces camelliae</name>
    <dbReference type="NCBI Taxonomy" id="3004093"/>
    <lineage>
        <taxon>Bacteria</taxon>
        <taxon>Bacillati</taxon>
        <taxon>Actinomycetota</taxon>
        <taxon>Actinomycetes</taxon>
        <taxon>Kitasatosporales</taxon>
        <taxon>Streptomycetaceae</taxon>
        <taxon>Streptomyces</taxon>
    </lineage>
</organism>
<reference evidence="2 3" key="1">
    <citation type="submission" date="2022-12" db="EMBL/GenBank/DDBJ databases">
        <authorList>
            <person name="Mo P."/>
        </authorList>
    </citation>
    <scope>NUCLEOTIDE SEQUENCE [LARGE SCALE GENOMIC DNA]</scope>
    <source>
        <strain evidence="2 3">HUAS 2-6</strain>
    </source>
</reference>
<evidence type="ECO:0000313" key="3">
    <source>
        <dbReference type="Proteomes" id="UP001212326"/>
    </source>
</evidence>
<sequence length="162" mass="17671">MRASSGRPEPRLVLAGGHPLRDEALAAVNRDLAVTVPGLPALRLIVCPDADDLDEQVYVALSDGEAHGTCLIPAEWAGEAMTAVADAAQETVTERLWRAWPVCTVHDLGMHARDVDGTPSWWCAGGSRKGDPAHIRAAIGDLDTLHPPRRPNRRRRKTRRPR</sequence>
<evidence type="ECO:0000256" key="1">
    <source>
        <dbReference type="SAM" id="MobiDB-lite"/>
    </source>
</evidence>